<dbReference type="GO" id="GO:0006351">
    <property type="term" value="P:DNA-templated transcription"/>
    <property type="evidence" value="ECO:0007669"/>
    <property type="project" value="InterPro"/>
</dbReference>
<keyword evidence="6" id="KW-0539">Nucleus</keyword>
<dbReference type="OrthoDB" id="39175at2759"/>
<name>A0A9P6LR55_9FUNG</name>
<evidence type="ECO:0000313" key="10">
    <source>
        <dbReference type="Proteomes" id="UP000749646"/>
    </source>
</evidence>
<dbReference type="PANTHER" id="PTHR31313">
    <property type="entry name" value="TY1 ENHANCER ACTIVATOR"/>
    <property type="match status" value="1"/>
</dbReference>
<dbReference type="GO" id="GO:0008270">
    <property type="term" value="F:zinc ion binding"/>
    <property type="evidence" value="ECO:0007669"/>
    <property type="project" value="InterPro"/>
</dbReference>
<organism evidence="9 10">
    <name type="scientific">Modicella reniformis</name>
    <dbReference type="NCBI Taxonomy" id="1440133"/>
    <lineage>
        <taxon>Eukaryota</taxon>
        <taxon>Fungi</taxon>
        <taxon>Fungi incertae sedis</taxon>
        <taxon>Mucoromycota</taxon>
        <taxon>Mortierellomycotina</taxon>
        <taxon>Mortierellomycetes</taxon>
        <taxon>Mortierellales</taxon>
        <taxon>Mortierellaceae</taxon>
        <taxon>Modicella</taxon>
    </lineage>
</organism>
<feature type="compositionally biased region" description="Low complexity" evidence="7">
    <location>
        <begin position="730"/>
        <end position="739"/>
    </location>
</feature>
<comment type="caution">
    <text evidence="9">The sequence shown here is derived from an EMBL/GenBank/DDBJ whole genome shotgun (WGS) entry which is preliminary data.</text>
</comment>
<dbReference type="InterPro" id="IPR051615">
    <property type="entry name" value="Transcr_Regulatory_Elem"/>
</dbReference>
<dbReference type="GO" id="GO:0003677">
    <property type="term" value="F:DNA binding"/>
    <property type="evidence" value="ECO:0007669"/>
    <property type="project" value="UniProtKB-KW"/>
</dbReference>
<feature type="compositionally biased region" description="Polar residues" evidence="7">
    <location>
        <begin position="720"/>
        <end position="729"/>
    </location>
</feature>
<feature type="compositionally biased region" description="Basic and acidic residues" evidence="7">
    <location>
        <begin position="750"/>
        <end position="763"/>
    </location>
</feature>
<evidence type="ECO:0000256" key="4">
    <source>
        <dbReference type="ARBA" id="ARBA00023125"/>
    </source>
</evidence>
<dbReference type="AlphaFoldDB" id="A0A9P6LR55"/>
<evidence type="ECO:0000256" key="1">
    <source>
        <dbReference type="ARBA" id="ARBA00022723"/>
    </source>
</evidence>
<dbReference type="SMART" id="SM00906">
    <property type="entry name" value="Fungal_trans"/>
    <property type="match status" value="1"/>
</dbReference>
<gene>
    <name evidence="9" type="ORF">BGZ65_007302</name>
</gene>
<feature type="compositionally biased region" description="Acidic residues" evidence="7">
    <location>
        <begin position="501"/>
        <end position="510"/>
    </location>
</feature>
<dbReference type="PANTHER" id="PTHR31313:SF81">
    <property type="entry name" value="TY1 ENHANCER ACTIVATOR"/>
    <property type="match status" value="1"/>
</dbReference>
<evidence type="ECO:0000256" key="7">
    <source>
        <dbReference type="SAM" id="MobiDB-lite"/>
    </source>
</evidence>
<evidence type="ECO:0000256" key="3">
    <source>
        <dbReference type="ARBA" id="ARBA00023015"/>
    </source>
</evidence>
<feature type="compositionally biased region" description="Polar residues" evidence="7">
    <location>
        <begin position="766"/>
        <end position="775"/>
    </location>
</feature>
<feature type="compositionally biased region" description="Polar residues" evidence="7">
    <location>
        <begin position="586"/>
        <end position="611"/>
    </location>
</feature>
<dbReference type="CDD" id="cd12148">
    <property type="entry name" value="fungal_TF_MHR"/>
    <property type="match status" value="1"/>
</dbReference>
<dbReference type="Pfam" id="PF04082">
    <property type="entry name" value="Fungal_trans"/>
    <property type="match status" value="1"/>
</dbReference>
<evidence type="ECO:0000256" key="5">
    <source>
        <dbReference type="ARBA" id="ARBA00023163"/>
    </source>
</evidence>
<evidence type="ECO:0000259" key="8">
    <source>
        <dbReference type="SMART" id="SM00906"/>
    </source>
</evidence>
<feature type="region of interest" description="Disordered" evidence="7">
    <location>
        <begin position="495"/>
        <end position="651"/>
    </location>
</feature>
<evidence type="ECO:0000256" key="2">
    <source>
        <dbReference type="ARBA" id="ARBA00022833"/>
    </source>
</evidence>
<accession>A0A9P6LR55</accession>
<dbReference type="Proteomes" id="UP000749646">
    <property type="component" value="Unassembled WGS sequence"/>
</dbReference>
<dbReference type="InterPro" id="IPR007219">
    <property type="entry name" value="XnlR_reg_dom"/>
</dbReference>
<keyword evidence="4" id="KW-0238">DNA-binding</keyword>
<evidence type="ECO:0000256" key="6">
    <source>
        <dbReference type="ARBA" id="ARBA00023242"/>
    </source>
</evidence>
<keyword evidence="2" id="KW-0862">Zinc</keyword>
<proteinExistence type="predicted"/>
<dbReference type="EMBL" id="JAAAHW010010410">
    <property type="protein sequence ID" value="KAF9926412.1"/>
    <property type="molecule type" value="Genomic_DNA"/>
</dbReference>
<sequence length="840" mass="93054">MPSIDVIDHLIGVHFQFIHPVLPMLHSRTISEQIHQNESPPSHFLFAVLGLASRFSDNPAFRDPLPVVDRPPCTIFYERARFFIKDEYDNCQIATVQAFLLMAIQQMGFCESQRAWLYIGMAIRMAQDLGINKEPSIQEKSRNQLQCELRKRTWWSLYVVERLVPLTITHKDCEAGFPQDEDDEGDKLSNKALGTQPTYVSNFVHLIGLTRIQGDILDFIGAKFSSSSKPNSNSLYANSPSIGADQDRDHQINTSAATFTLLDKSLIEWRQNLPESLQHPTAQSPHFGLFLHLTFNTLIILLHRPQAPYSQTSASMCTQAAVTISEIVEILMDAKTLTSMFVTCLYAIFSAGIVHFMNIPSTQKSPGSSISSPMISDLKGRPLNDAMSAKTNLKRCIDALKFLANHWVSAAKRAKVLEDLLDLKHVTLKDLEVDTFKNSPVGPSWVLDSEYKDALIGPGEGQDKLRQQCRSKIMAIHSLLANDEEFKRMQRRTSLFSERDEAGDDADNTDDDSKVELPSGTKLEVEEEDIETETETRTDTLMDPVQPSSEGSMESSTPDSSWAPIALGVQSPVSSTPSSSSPTSVRIENSTTQQALESDQQGMMLSSTNPLLLNGSKRSRDDDHYYNDKDNDNNNEKPATDDKVENSPMTSIAQSSALSLSTGTAGMINNVFTSYQGAMLDPFSMPSSISFSEWNYDRGSSQSKGGVEESGNQAVSQLNTVWSTDAVTNRTTARSATSSPMIPPSGTQQDSRRVDHGNRKSGELKPSTSAKDSQPLSLYHEAITHAFPGSKLIEREDQDLVWNDMPPTLGLDEWTAYIGAMMMRWLYASGQSSPDSTASL</sequence>
<feature type="compositionally biased region" description="Low complexity" evidence="7">
    <location>
        <begin position="571"/>
        <end position="585"/>
    </location>
</feature>
<feature type="compositionally biased region" description="Polar residues" evidence="7">
    <location>
        <begin position="546"/>
        <end position="560"/>
    </location>
</feature>
<keyword evidence="10" id="KW-1185">Reference proteome</keyword>
<evidence type="ECO:0000313" key="9">
    <source>
        <dbReference type="EMBL" id="KAF9926412.1"/>
    </source>
</evidence>
<keyword evidence="3" id="KW-0805">Transcription regulation</keyword>
<feature type="domain" description="Xylanolytic transcriptional activator regulatory" evidence="8">
    <location>
        <begin position="115"/>
        <end position="184"/>
    </location>
</feature>
<reference evidence="9" key="1">
    <citation type="journal article" date="2020" name="Fungal Divers.">
        <title>Resolving the Mortierellaceae phylogeny through synthesis of multi-gene phylogenetics and phylogenomics.</title>
        <authorList>
            <person name="Vandepol N."/>
            <person name="Liber J."/>
            <person name="Desiro A."/>
            <person name="Na H."/>
            <person name="Kennedy M."/>
            <person name="Barry K."/>
            <person name="Grigoriev I.V."/>
            <person name="Miller A.N."/>
            <person name="O'Donnell K."/>
            <person name="Stajich J.E."/>
            <person name="Bonito G."/>
        </authorList>
    </citation>
    <scope>NUCLEOTIDE SEQUENCE</scope>
    <source>
        <strain evidence="9">MES-2147</strain>
    </source>
</reference>
<feature type="compositionally biased region" description="Basic and acidic residues" evidence="7">
    <location>
        <begin position="618"/>
        <end position="645"/>
    </location>
</feature>
<protein>
    <recommendedName>
        <fullName evidence="8">Xylanolytic transcriptional activator regulatory domain-containing protein</fullName>
    </recommendedName>
</protein>
<keyword evidence="1" id="KW-0479">Metal-binding</keyword>
<keyword evidence="5" id="KW-0804">Transcription</keyword>
<feature type="region of interest" description="Disordered" evidence="7">
    <location>
        <begin position="720"/>
        <end position="775"/>
    </location>
</feature>